<evidence type="ECO:0000256" key="8">
    <source>
        <dbReference type="RuleBase" id="RU365045"/>
    </source>
</evidence>
<dbReference type="AlphaFoldDB" id="A0A2G1DKL8"/>
<dbReference type="GO" id="GO:0033816">
    <property type="term" value="F:diaminobutyrate acetyltransferase activity"/>
    <property type="evidence" value="ECO:0007669"/>
    <property type="project" value="UniProtKB-EC"/>
</dbReference>
<proteinExistence type="inferred from homology"/>
<keyword evidence="12" id="KW-1185">Reference proteome</keyword>
<dbReference type="SUPFAM" id="SSF55729">
    <property type="entry name" value="Acyl-CoA N-acyltransferases (Nat)"/>
    <property type="match status" value="1"/>
</dbReference>
<reference evidence="11 12" key="1">
    <citation type="submission" date="2017-09" db="EMBL/GenBank/DDBJ databases">
        <title>Arcobacter canalis sp. nov., a new species isolated from a water canal contaminated with urban sewage.</title>
        <authorList>
            <person name="Perez-Cataluna A."/>
            <person name="Salas-Masso N."/>
            <person name="Figueras M.J."/>
        </authorList>
    </citation>
    <scope>NUCLEOTIDE SEQUENCE [LARGE SCALE GENOMIC DNA]</scope>
    <source>
        <strain evidence="11 12">F98-3</strain>
    </source>
</reference>
<dbReference type="Pfam" id="PF00583">
    <property type="entry name" value="Acetyltransf_1"/>
    <property type="match status" value="1"/>
</dbReference>
<comment type="similarity">
    <text evidence="2 8">Belongs to the acetyltransferase family. EctA subfamily.</text>
</comment>
<dbReference type="InterPro" id="IPR016181">
    <property type="entry name" value="Acyl_CoA_acyltransferase"/>
</dbReference>
<dbReference type="PROSITE" id="PS51186">
    <property type="entry name" value="GNAT"/>
    <property type="match status" value="1"/>
</dbReference>
<organism evidence="11 12">
    <name type="scientific">Malaciobacter molluscorum LMG 25693</name>
    <dbReference type="NCBI Taxonomy" id="870501"/>
    <lineage>
        <taxon>Bacteria</taxon>
        <taxon>Pseudomonadati</taxon>
        <taxon>Campylobacterota</taxon>
        <taxon>Epsilonproteobacteria</taxon>
        <taxon>Campylobacterales</taxon>
        <taxon>Arcobacteraceae</taxon>
        <taxon>Malaciobacter</taxon>
    </lineage>
</organism>
<comment type="function">
    <text evidence="8">Catalyzes the acetylation of L-2,4-diaminobutyrate (DABA) to gamma-N-acetyl-alpha,gamma-diaminobutyric acid (ADABA) with acetyl coenzyme A.</text>
</comment>
<sequence length="165" mass="18864">MGTQIKLTEPEKSDGKKIFNLINRCKPLDVNSEYLYLLQSTYFSNTCSVAKIDNEVIGFISGYLVPNKSDTLFIWQVAVDERARGKSVAKNLLLEILNRECNNNIKYIHTTISPDNKASQRFFEKFANDFDANVESSTFLEIEDFNNAHEKEVLYKIGPLNKGKK</sequence>
<dbReference type="EMBL" id="CP032098">
    <property type="protein sequence ID" value="AXX92585.1"/>
    <property type="molecule type" value="Genomic_DNA"/>
</dbReference>
<dbReference type="Proteomes" id="UP000221222">
    <property type="component" value="Unassembled WGS sequence"/>
</dbReference>
<reference evidence="10 13" key="2">
    <citation type="submission" date="2018-08" db="EMBL/GenBank/DDBJ databases">
        <title>Complete genome of the Arcobacter molluscorum type strain LMG 25693.</title>
        <authorList>
            <person name="Miller W.G."/>
            <person name="Yee E."/>
            <person name="Bono J.L."/>
        </authorList>
    </citation>
    <scope>NUCLEOTIDE SEQUENCE [LARGE SCALE GENOMIC DNA]</scope>
    <source>
        <strain evidence="10 13">CECT 7696</strain>
    </source>
</reference>
<name>A0A2G1DKL8_9BACT</name>
<evidence type="ECO:0000313" key="12">
    <source>
        <dbReference type="Proteomes" id="UP000221222"/>
    </source>
</evidence>
<dbReference type="RefSeq" id="WP_099341369.1">
    <property type="nucleotide sequence ID" value="NZ_CP032098.1"/>
</dbReference>
<accession>A0A2G1DKL8</accession>
<evidence type="ECO:0000256" key="1">
    <source>
        <dbReference type="ARBA" id="ARBA00004978"/>
    </source>
</evidence>
<gene>
    <name evidence="8 11" type="primary">ectA</name>
    <name evidence="10" type="ORF">AMOL_1618</name>
    <name evidence="11" type="ORF">CPU12_01825</name>
</gene>
<protein>
    <recommendedName>
        <fullName evidence="4 8">L-2,4-diaminobutyric acid acetyltransferase</fullName>
        <shortName evidence="8">DABA acetyltransferase</shortName>
        <ecNumber evidence="3 8">2.3.1.178</ecNumber>
    </recommendedName>
</protein>
<dbReference type="PIRSF" id="PIRSF037663">
    <property type="entry name" value="Acetyltransf_GNAT_prd"/>
    <property type="match status" value="1"/>
</dbReference>
<evidence type="ECO:0000313" key="13">
    <source>
        <dbReference type="Proteomes" id="UP000262712"/>
    </source>
</evidence>
<evidence type="ECO:0000256" key="7">
    <source>
        <dbReference type="ARBA" id="ARBA00048924"/>
    </source>
</evidence>
<dbReference type="InterPro" id="IPR000182">
    <property type="entry name" value="GNAT_dom"/>
</dbReference>
<dbReference type="EMBL" id="NXFY01000002">
    <property type="protein sequence ID" value="PHO19009.1"/>
    <property type="molecule type" value="Genomic_DNA"/>
</dbReference>
<dbReference type="NCBIfam" id="TIGR02406">
    <property type="entry name" value="ectoine_EctA"/>
    <property type="match status" value="1"/>
</dbReference>
<evidence type="ECO:0000256" key="4">
    <source>
        <dbReference type="ARBA" id="ARBA00017935"/>
    </source>
</evidence>
<dbReference type="KEGG" id="amol:AMOL_1618"/>
<dbReference type="Gene3D" id="3.40.630.30">
    <property type="match status" value="1"/>
</dbReference>
<evidence type="ECO:0000313" key="11">
    <source>
        <dbReference type="EMBL" id="PHO19009.1"/>
    </source>
</evidence>
<dbReference type="UniPathway" id="UPA00067">
    <property type="reaction ID" value="UER00122"/>
</dbReference>
<dbReference type="CDD" id="cd04301">
    <property type="entry name" value="NAT_SF"/>
    <property type="match status" value="1"/>
</dbReference>
<evidence type="ECO:0000256" key="6">
    <source>
        <dbReference type="ARBA" id="ARBA00023315"/>
    </source>
</evidence>
<evidence type="ECO:0000256" key="2">
    <source>
        <dbReference type="ARBA" id="ARBA00010712"/>
    </source>
</evidence>
<dbReference type="InterPro" id="IPR012772">
    <property type="entry name" value="Ectoine_EctA"/>
</dbReference>
<dbReference type="EC" id="2.3.1.178" evidence="3 8"/>
<evidence type="ECO:0000256" key="3">
    <source>
        <dbReference type="ARBA" id="ARBA00012355"/>
    </source>
</evidence>
<keyword evidence="6 8" id="KW-0012">Acyltransferase</keyword>
<evidence type="ECO:0000259" key="9">
    <source>
        <dbReference type="PROSITE" id="PS51186"/>
    </source>
</evidence>
<keyword evidence="5 8" id="KW-0808">Transferase</keyword>
<evidence type="ECO:0000313" key="10">
    <source>
        <dbReference type="EMBL" id="AXX92585.1"/>
    </source>
</evidence>
<dbReference type="Proteomes" id="UP000262712">
    <property type="component" value="Chromosome"/>
</dbReference>
<comment type="catalytic activity">
    <reaction evidence="7 8">
        <text>L-2,4-diaminobutanoate + acetyl-CoA = (2S)-4-acetamido-2-aminobutanoate + CoA + H(+)</text>
        <dbReference type="Rhea" id="RHEA:16901"/>
        <dbReference type="ChEBI" id="CHEBI:15378"/>
        <dbReference type="ChEBI" id="CHEBI:57287"/>
        <dbReference type="ChEBI" id="CHEBI:57288"/>
        <dbReference type="ChEBI" id="CHEBI:58761"/>
        <dbReference type="ChEBI" id="CHEBI:58929"/>
        <dbReference type="EC" id="2.3.1.178"/>
    </reaction>
</comment>
<dbReference type="GO" id="GO:0019491">
    <property type="term" value="P:ectoine biosynthetic process"/>
    <property type="evidence" value="ECO:0007669"/>
    <property type="project" value="UniProtKB-UniPathway"/>
</dbReference>
<evidence type="ECO:0000256" key="5">
    <source>
        <dbReference type="ARBA" id="ARBA00022679"/>
    </source>
</evidence>
<feature type="domain" description="N-acetyltransferase" evidence="9">
    <location>
        <begin position="5"/>
        <end position="146"/>
    </location>
</feature>
<dbReference type="InterPro" id="IPR017255">
    <property type="entry name" value="AcTrfase_GNAT_prd"/>
</dbReference>
<comment type="pathway">
    <text evidence="1 8">Amine and polyamine biosynthesis; ectoine biosynthesis; L-ectoine from L-aspartate 4-semialdehyde: step 2/3.</text>
</comment>